<evidence type="ECO:0000313" key="1">
    <source>
        <dbReference type="EMBL" id="SCF25407.1"/>
    </source>
</evidence>
<gene>
    <name evidence="1" type="ORF">GA0074696_3812</name>
</gene>
<proteinExistence type="predicted"/>
<dbReference type="AlphaFoldDB" id="A0A1C4YXQ4"/>
<reference evidence="1 2" key="1">
    <citation type="submission" date="2016-06" db="EMBL/GenBank/DDBJ databases">
        <authorList>
            <person name="Kjaerup R.B."/>
            <person name="Dalgaard T.S."/>
            <person name="Juul-Madsen H.R."/>
        </authorList>
    </citation>
    <scope>NUCLEOTIDE SEQUENCE [LARGE SCALE GENOMIC DNA]</scope>
    <source>
        <strain evidence="1 2">DSM 43821</strain>
    </source>
</reference>
<protein>
    <submittedName>
        <fullName evidence="1">Uncharacterized protein</fullName>
    </submittedName>
</protein>
<organism evidence="1 2">
    <name type="scientific">Micromonospora purpureochromogenes</name>
    <dbReference type="NCBI Taxonomy" id="47872"/>
    <lineage>
        <taxon>Bacteria</taxon>
        <taxon>Bacillati</taxon>
        <taxon>Actinomycetota</taxon>
        <taxon>Actinomycetes</taxon>
        <taxon>Micromonosporales</taxon>
        <taxon>Micromonosporaceae</taxon>
        <taxon>Micromonospora</taxon>
    </lineage>
</organism>
<dbReference type="RefSeq" id="WP_088962326.1">
    <property type="nucleotide sequence ID" value="NZ_LT607410.1"/>
</dbReference>
<dbReference type="EMBL" id="LT607410">
    <property type="protein sequence ID" value="SCF25407.1"/>
    <property type="molecule type" value="Genomic_DNA"/>
</dbReference>
<accession>A0A1C4YXQ4</accession>
<evidence type="ECO:0000313" key="2">
    <source>
        <dbReference type="Proteomes" id="UP000198228"/>
    </source>
</evidence>
<name>A0A1C4YXQ4_9ACTN</name>
<dbReference type="Proteomes" id="UP000198228">
    <property type="component" value="Chromosome I"/>
</dbReference>
<sequence length="415" mass="46873">MSDGDEHGWYYAPSRTLAGALQRGLGRGAHRAMVDPAAPDLVRDCLRRDRRFWWVVDERAVYLARLVRDLALPLEPILRDWYDSPDGEHDDDNAFTATLEVLDVLGRAGAEEAVEGVRRYVREGPRWNEALTQVARTWPGAWWDDLYPAVMRRPDALEQAREWRRCLPWRAWAERDPRIADAVRDDGPRRPHRPGRDEPSAVLLEILRDRDRSAQWRMVLRELGFRPPEPALLDMAEELAAAGLAGPLSRPLLAVGPPALPAARAWVRADAHPLTWPALRLLAAHGDAGDVPALLSGLDWLDTHDDRCGYDQLVEGLARIGGAQAREVLPRLRRLWFSPHSYERAAYLRAHAALDPAGVQRRFAEGLWDCEADVRLLSARRVALDGPARERLRYLRDDPIETAEVRAAAAERLDG</sequence>